<keyword evidence="7" id="KW-1185">Reference proteome</keyword>
<dbReference type="KEGG" id="many:MANY_39560"/>
<name>A0A6N4WC71_9MYCO</name>
<proteinExistence type="predicted"/>
<keyword evidence="4" id="KW-0686">Riboflavin biosynthesis</keyword>
<gene>
    <name evidence="6" type="ORF">MANY_39560</name>
</gene>
<accession>A0A6N4WC71</accession>
<protein>
    <recommendedName>
        <fullName evidence="3">3,4-dihydroxy-2-butanone-4-phosphate synthase</fullName>
        <ecNumber evidence="3">4.1.99.12</ecNumber>
    </recommendedName>
</protein>
<dbReference type="GO" id="GO:0005829">
    <property type="term" value="C:cytosol"/>
    <property type="evidence" value="ECO:0007669"/>
    <property type="project" value="TreeGrafter"/>
</dbReference>
<dbReference type="GO" id="GO:0008686">
    <property type="term" value="F:3,4-dihydroxy-2-butanone-4-phosphate synthase activity"/>
    <property type="evidence" value="ECO:0007669"/>
    <property type="project" value="UniProtKB-EC"/>
</dbReference>
<reference evidence="6 7" key="1">
    <citation type="journal article" date="2019" name="Emerg. Microbes Infect.">
        <title>Comprehensive subspecies identification of 175 nontuberculous mycobacteria species based on 7547 genomic profiles.</title>
        <authorList>
            <person name="Matsumoto Y."/>
            <person name="Kinjo T."/>
            <person name="Motooka D."/>
            <person name="Nabeya D."/>
            <person name="Jung N."/>
            <person name="Uechi K."/>
            <person name="Horii T."/>
            <person name="Iida T."/>
            <person name="Fujita J."/>
            <person name="Nakamura S."/>
        </authorList>
    </citation>
    <scope>NUCLEOTIDE SEQUENCE [LARGE SCALE GENOMIC DNA]</scope>
    <source>
        <strain evidence="6 7">JCM 30275</strain>
    </source>
</reference>
<comment type="pathway">
    <text evidence="2">Cofactor biosynthesis; riboflavin biosynthesis; 2-hydroxy-3-oxobutyl phosphate from D-ribulose 5-phosphate: step 1/1.</text>
</comment>
<organism evidence="6 7">
    <name type="scientific">Mycolicibacterium anyangense</name>
    <dbReference type="NCBI Taxonomy" id="1431246"/>
    <lineage>
        <taxon>Bacteria</taxon>
        <taxon>Bacillati</taxon>
        <taxon>Actinomycetota</taxon>
        <taxon>Actinomycetes</taxon>
        <taxon>Mycobacteriales</taxon>
        <taxon>Mycobacteriaceae</taxon>
        <taxon>Mycolicibacterium</taxon>
    </lineage>
</organism>
<evidence type="ECO:0000256" key="3">
    <source>
        <dbReference type="ARBA" id="ARBA00012153"/>
    </source>
</evidence>
<dbReference type="EMBL" id="AP022620">
    <property type="protein sequence ID" value="BBZ78619.1"/>
    <property type="molecule type" value="Genomic_DNA"/>
</dbReference>
<dbReference type="AlphaFoldDB" id="A0A6N4WC71"/>
<dbReference type="EC" id="4.1.99.12" evidence="3"/>
<dbReference type="InterPro" id="IPR000422">
    <property type="entry name" value="DHBP_synthase_RibB"/>
</dbReference>
<dbReference type="RefSeq" id="WP_163805740.1">
    <property type="nucleotide sequence ID" value="NZ_AP022620.1"/>
</dbReference>
<dbReference type="GO" id="GO:0046872">
    <property type="term" value="F:metal ion binding"/>
    <property type="evidence" value="ECO:0007669"/>
    <property type="project" value="UniProtKB-KW"/>
</dbReference>
<evidence type="ECO:0000256" key="2">
    <source>
        <dbReference type="ARBA" id="ARBA00004904"/>
    </source>
</evidence>
<dbReference type="Gene3D" id="3.90.870.10">
    <property type="entry name" value="DHBP synthase"/>
    <property type="match status" value="1"/>
</dbReference>
<dbReference type="GO" id="GO:0009231">
    <property type="term" value="P:riboflavin biosynthetic process"/>
    <property type="evidence" value="ECO:0007669"/>
    <property type="project" value="UniProtKB-UniPathway"/>
</dbReference>
<dbReference type="Proteomes" id="UP000467249">
    <property type="component" value="Chromosome"/>
</dbReference>
<evidence type="ECO:0000313" key="7">
    <source>
        <dbReference type="Proteomes" id="UP000467249"/>
    </source>
</evidence>
<evidence type="ECO:0000256" key="1">
    <source>
        <dbReference type="ARBA" id="ARBA00002284"/>
    </source>
</evidence>
<dbReference type="Pfam" id="PF00926">
    <property type="entry name" value="DHBP_synthase"/>
    <property type="match status" value="1"/>
</dbReference>
<dbReference type="UniPathway" id="UPA00275">
    <property type="reaction ID" value="UER00399"/>
</dbReference>
<dbReference type="PANTHER" id="PTHR21327">
    <property type="entry name" value="GTP CYCLOHYDROLASE II-RELATED"/>
    <property type="match status" value="1"/>
</dbReference>
<evidence type="ECO:0000256" key="5">
    <source>
        <dbReference type="ARBA" id="ARBA00022723"/>
    </source>
</evidence>
<keyword evidence="5" id="KW-0479">Metal-binding</keyword>
<evidence type="ECO:0000256" key="4">
    <source>
        <dbReference type="ARBA" id="ARBA00022619"/>
    </source>
</evidence>
<dbReference type="SUPFAM" id="SSF55821">
    <property type="entry name" value="YrdC/RibB"/>
    <property type="match status" value="1"/>
</dbReference>
<dbReference type="InterPro" id="IPR017945">
    <property type="entry name" value="DHBP_synth_RibB-like_a/b_dom"/>
</dbReference>
<sequence length="207" mass="21729">MTIDDAVVKTAADSISRGECIVLFDDFAEDGGADLVMAAALVTTAQMAFFVRYTGGFIAVALPESRCNRLRIPSVVDNDEDWRTPHHGVAVDAAEGIGTGISATDRAHTARLLADPESAHADFTRPGHVIPLRVPRRAYRSGAADPIATALYLCAAGGFPAALRSQLVQDAGPRMTGAEAEVFARAHGLLSVSHVAVLRAVNPATVL</sequence>
<comment type="function">
    <text evidence="1">Catalyzes the conversion of D-ribulose 5-phosphate to formate and 3,4-dihydroxy-2-butanone 4-phosphate.</text>
</comment>
<dbReference type="PANTHER" id="PTHR21327:SF18">
    <property type="entry name" value="3,4-DIHYDROXY-2-BUTANONE 4-PHOSPHATE SYNTHASE"/>
    <property type="match status" value="1"/>
</dbReference>
<evidence type="ECO:0000313" key="6">
    <source>
        <dbReference type="EMBL" id="BBZ78619.1"/>
    </source>
</evidence>